<accession>A0A409WUH0</accession>
<keyword evidence="3" id="KW-1185">Reference proteome</keyword>
<evidence type="ECO:0000256" key="1">
    <source>
        <dbReference type="SAM" id="MobiDB-lite"/>
    </source>
</evidence>
<name>A0A409WUH0_PSICY</name>
<dbReference type="EMBL" id="NHYD01003171">
    <property type="protein sequence ID" value="PPQ82170.1"/>
    <property type="molecule type" value="Genomic_DNA"/>
</dbReference>
<dbReference type="AlphaFoldDB" id="A0A409WUH0"/>
<organism evidence="2 3">
    <name type="scientific">Psilocybe cyanescens</name>
    <dbReference type="NCBI Taxonomy" id="93625"/>
    <lineage>
        <taxon>Eukaryota</taxon>
        <taxon>Fungi</taxon>
        <taxon>Dikarya</taxon>
        <taxon>Basidiomycota</taxon>
        <taxon>Agaricomycotina</taxon>
        <taxon>Agaricomycetes</taxon>
        <taxon>Agaricomycetidae</taxon>
        <taxon>Agaricales</taxon>
        <taxon>Agaricineae</taxon>
        <taxon>Strophariaceae</taxon>
        <taxon>Psilocybe</taxon>
    </lineage>
</organism>
<reference evidence="2 3" key="1">
    <citation type="journal article" date="2018" name="Evol. Lett.">
        <title>Horizontal gene cluster transfer increased hallucinogenic mushroom diversity.</title>
        <authorList>
            <person name="Reynolds H.T."/>
            <person name="Vijayakumar V."/>
            <person name="Gluck-Thaler E."/>
            <person name="Korotkin H.B."/>
            <person name="Matheny P.B."/>
            <person name="Slot J.C."/>
        </authorList>
    </citation>
    <scope>NUCLEOTIDE SEQUENCE [LARGE SCALE GENOMIC DNA]</scope>
    <source>
        <strain evidence="2 3">2631</strain>
    </source>
</reference>
<dbReference type="InParanoid" id="A0A409WUH0"/>
<proteinExistence type="predicted"/>
<evidence type="ECO:0000313" key="2">
    <source>
        <dbReference type="EMBL" id="PPQ82170.1"/>
    </source>
</evidence>
<dbReference type="Proteomes" id="UP000283269">
    <property type="component" value="Unassembled WGS sequence"/>
</dbReference>
<gene>
    <name evidence="2" type="ORF">CVT25_015110</name>
</gene>
<feature type="region of interest" description="Disordered" evidence="1">
    <location>
        <begin position="115"/>
        <end position="147"/>
    </location>
</feature>
<comment type="caution">
    <text evidence="2">The sequence shown here is derived from an EMBL/GenBank/DDBJ whole genome shotgun (WGS) entry which is preliminary data.</text>
</comment>
<feature type="compositionally biased region" description="Basic and acidic residues" evidence="1">
    <location>
        <begin position="131"/>
        <end position="141"/>
    </location>
</feature>
<evidence type="ECO:0000313" key="3">
    <source>
        <dbReference type="Proteomes" id="UP000283269"/>
    </source>
</evidence>
<sequence>MTRAKSTHSDAHGHTCRVLHHPKAAGVARSGTSDSFALLASNASANFLVRLQLELKLARELLHSDTTRTCGGQVAAEGHSHDNDAIGAWHEGVLALAQRVARGLCFAGPAREQWERAPADSSVGGGGEGDANDRADEDRKGGSVGDASAGMILNKTISLRGQREMVSDLSAFVSLFPQIFYDIL</sequence>
<protein>
    <submittedName>
        <fullName evidence="2">Uncharacterized protein</fullName>
    </submittedName>
</protein>